<dbReference type="GO" id="GO:0016491">
    <property type="term" value="F:oxidoreductase activity"/>
    <property type="evidence" value="ECO:0007669"/>
    <property type="project" value="UniProtKB-KW"/>
</dbReference>
<keyword evidence="3" id="KW-0274">FAD</keyword>
<evidence type="ECO:0000256" key="2">
    <source>
        <dbReference type="ARBA" id="ARBA00022630"/>
    </source>
</evidence>
<dbReference type="NCBIfam" id="NF008726">
    <property type="entry name" value="PRK11728.1"/>
    <property type="match status" value="1"/>
</dbReference>
<comment type="caution">
    <text evidence="7">The sequence shown here is derived from an EMBL/GenBank/DDBJ whole genome shotgun (WGS) entry which is preliminary data.</text>
</comment>
<dbReference type="InterPro" id="IPR006076">
    <property type="entry name" value="FAD-dep_OxRdtase"/>
</dbReference>
<keyword evidence="4 7" id="KW-0560">Oxidoreductase</keyword>
<dbReference type="EC" id="1.1.3.-" evidence="7"/>
<protein>
    <submittedName>
        <fullName evidence="7">L-2-hydroxyglutarate oxidase</fullName>
        <ecNumber evidence="7">1.1.3.-</ecNumber>
    </submittedName>
</protein>
<evidence type="ECO:0000313" key="7">
    <source>
        <dbReference type="EMBL" id="MFC3712426.1"/>
    </source>
</evidence>
<keyword evidence="8" id="KW-1185">Reference proteome</keyword>
<dbReference type="Pfam" id="PF01266">
    <property type="entry name" value="DAO"/>
    <property type="match status" value="1"/>
</dbReference>
<evidence type="ECO:0000256" key="5">
    <source>
        <dbReference type="ARBA" id="ARBA00037941"/>
    </source>
</evidence>
<dbReference type="Proteomes" id="UP001595615">
    <property type="component" value="Unassembled WGS sequence"/>
</dbReference>
<dbReference type="SUPFAM" id="SSF51905">
    <property type="entry name" value="FAD/NAD(P)-binding domain"/>
    <property type="match status" value="1"/>
</dbReference>
<dbReference type="EMBL" id="JBHRXV010000004">
    <property type="protein sequence ID" value="MFC3712426.1"/>
    <property type="molecule type" value="Genomic_DNA"/>
</dbReference>
<dbReference type="PANTHER" id="PTHR43104">
    <property type="entry name" value="L-2-HYDROXYGLUTARATE DEHYDROGENASE, MITOCHONDRIAL"/>
    <property type="match status" value="1"/>
</dbReference>
<dbReference type="Gene3D" id="3.30.9.10">
    <property type="entry name" value="D-Amino Acid Oxidase, subunit A, domain 2"/>
    <property type="match status" value="1"/>
</dbReference>
<keyword evidence="2" id="KW-0285">Flavoprotein</keyword>
<evidence type="ECO:0000259" key="6">
    <source>
        <dbReference type="Pfam" id="PF01266"/>
    </source>
</evidence>
<dbReference type="Gene3D" id="3.50.50.60">
    <property type="entry name" value="FAD/NAD(P)-binding domain"/>
    <property type="match status" value="1"/>
</dbReference>
<dbReference type="PANTHER" id="PTHR43104:SF2">
    <property type="entry name" value="L-2-HYDROXYGLUTARATE DEHYDROGENASE, MITOCHONDRIAL"/>
    <property type="match status" value="1"/>
</dbReference>
<accession>A0ABV7X8K5</accession>
<comment type="similarity">
    <text evidence="5">Belongs to the L2HGDH family.</text>
</comment>
<feature type="domain" description="FAD dependent oxidoreductase" evidence="6">
    <location>
        <begin position="6"/>
        <end position="397"/>
    </location>
</feature>
<dbReference type="RefSeq" id="WP_380859268.1">
    <property type="nucleotide sequence ID" value="NZ_JBHRXV010000004.1"/>
</dbReference>
<organism evidence="7 8">
    <name type="scientific">Sphingoaurantiacus capsulatus</name>
    <dbReference type="NCBI Taxonomy" id="1771310"/>
    <lineage>
        <taxon>Bacteria</taxon>
        <taxon>Pseudomonadati</taxon>
        <taxon>Pseudomonadota</taxon>
        <taxon>Alphaproteobacteria</taxon>
        <taxon>Sphingomonadales</taxon>
        <taxon>Sphingosinicellaceae</taxon>
        <taxon>Sphingoaurantiacus</taxon>
    </lineage>
</organism>
<sequence length="401" mass="43213">MNTAYDYVIVGGGIIGLTTAREILKRAPSTKIAIVDKESRLGLHASGRNSGVLHTGIYYAPGTLKAQFCKAGAEALFDYATERGIDVRRDGKLIIPSSAHTQAGMTALLANAAASGIRAERIGPEEVTAIEPHARSEFGGIFCPDTAVIDSPAVMAALQRELAEQNVVFVLGEGVASIDEAAGRLRTPSNELSFGRLLNSAGAHADSVAKLTGAGGDYRLLPFKGIYYKLTPDAAHLVRASIYPVPDPNLPFLGIHFTRSIKNDVYIGPSAIPALGRENYEGLRGTEPVETALTLMQLGGMYLRNHQGFRRLVHKELPHLTAPGFRASAAKLVRELRPEWISPTKKVGIRPQLVNTRTHRLEMDFIVEDGRRSLHVLNSISPAFTSSFAVAGMLADRLMAN</sequence>
<gene>
    <name evidence="7" type="primary">lhgO</name>
    <name evidence="7" type="ORF">ACFOMD_07590</name>
</gene>
<name>A0ABV7X8K5_9SPHN</name>
<dbReference type="InterPro" id="IPR036188">
    <property type="entry name" value="FAD/NAD-bd_sf"/>
</dbReference>
<reference evidence="8" key="1">
    <citation type="journal article" date="2019" name="Int. J. Syst. Evol. Microbiol.">
        <title>The Global Catalogue of Microorganisms (GCM) 10K type strain sequencing project: providing services to taxonomists for standard genome sequencing and annotation.</title>
        <authorList>
            <consortium name="The Broad Institute Genomics Platform"/>
            <consortium name="The Broad Institute Genome Sequencing Center for Infectious Disease"/>
            <person name="Wu L."/>
            <person name="Ma J."/>
        </authorList>
    </citation>
    <scope>NUCLEOTIDE SEQUENCE [LARGE SCALE GENOMIC DNA]</scope>
    <source>
        <strain evidence="8">KCTC 42644</strain>
    </source>
</reference>
<evidence type="ECO:0000256" key="4">
    <source>
        <dbReference type="ARBA" id="ARBA00023002"/>
    </source>
</evidence>
<proteinExistence type="inferred from homology"/>
<evidence type="ECO:0000313" key="8">
    <source>
        <dbReference type="Proteomes" id="UP001595615"/>
    </source>
</evidence>
<evidence type="ECO:0000256" key="1">
    <source>
        <dbReference type="ARBA" id="ARBA00001974"/>
    </source>
</evidence>
<comment type="cofactor">
    <cofactor evidence="1">
        <name>FAD</name>
        <dbReference type="ChEBI" id="CHEBI:57692"/>
    </cofactor>
</comment>
<evidence type="ECO:0000256" key="3">
    <source>
        <dbReference type="ARBA" id="ARBA00022827"/>
    </source>
</evidence>